<feature type="region of interest" description="Disordered" evidence="1">
    <location>
        <begin position="225"/>
        <end position="246"/>
    </location>
</feature>
<name>A0A5B8W0L6_9SPHI</name>
<dbReference type="AlphaFoldDB" id="A0A5B8W0L6"/>
<keyword evidence="3" id="KW-1185">Reference proteome</keyword>
<organism evidence="2 3">
    <name type="scientific">Mucilaginibacter ginsenosidivorax</name>
    <dbReference type="NCBI Taxonomy" id="862126"/>
    <lineage>
        <taxon>Bacteria</taxon>
        <taxon>Pseudomonadati</taxon>
        <taxon>Bacteroidota</taxon>
        <taxon>Sphingobacteriia</taxon>
        <taxon>Sphingobacteriales</taxon>
        <taxon>Sphingobacteriaceae</taxon>
        <taxon>Mucilaginibacter</taxon>
    </lineage>
</organism>
<sequence length="246" mass="25408">METYLIKKARKIKASGKMLVALVFTTITIACCLNQAIAQSKTNQSDWNVPPPVPPPLHPGTQVKVGSNGKPSLDKPVSLSLSDIPPVALPPAPPVQIPVLAAISTTSPMVNSPDQPTILGIGANLPEIPMPGAPETPALPKQSLRDLPVTSIPELPIPTSPELPALPAEPVPSGQPAPANVLMPAMPEVLNPVTPNLPANSGGLEPWPSPGIPENANFKLITTAVKGSSSGSVKGTQKVKSKSVIK</sequence>
<dbReference type="PROSITE" id="PS51257">
    <property type="entry name" value="PROKAR_LIPOPROTEIN"/>
    <property type="match status" value="1"/>
</dbReference>
<feature type="region of interest" description="Disordered" evidence="1">
    <location>
        <begin position="43"/>
        <end position="77"/>
    </location>
</feature>
<gene>
    <name evidence="2" type="ORF">FSB76_15835</name>
</gene>
<evidence type="ECO:0000256" key="1">
    <source>
        <dbReference type="SAM" id="MobiDB-lite"/>
    </source>
</evidence>
<evidence type="ECO:0000313" key="3">
    <source>
        <dbReference type="Proteomes" id="UP000321362"/>
    </source>
</evidence>
<reference evidence="2 3" key="1">
    <citation type="journal article" date="2013" name="J. Microbiol.">
        <title>Mucilaginibacter ginsenosidivorax sp. nov., with ginsenoside converting activity isolated from sediment.</title>
        <authorList>
            <person name="Kim J.K."/>
            <person name="Choi T.E."/>
            <person name="Liu Q.M."/>
            <person name="Park H.Y."/>
            <person name="Yi T.H."/>
            <person name="Yoon M.H."/>
            <person name="Kim S.C."/>
            <person name="Im W.T."/>
        </authorList>
    </citation>
    <scope>NUCLEOTIDE SEQUENCE [LARGE SCALE GENOMIC DNA]</scope>
    <source>
        <strain evidence="2 3">KHI28</strain>
    </source>
</reference>
<evidence type="ECO:0000313" key="2">
    <source>
        <dbReference type="EMBL" id="QEC77344.1"/>
    </source>
</evidence>
<protein>
    <submittedName>
        <fullName evidence="2">Uncharacterized protein</fullName>
    </submittedName>
</protein>
<feature type="compositionally biased region" description="Pro residues" evidence="1">
    <location>
        <begin position="49"/>
        <end position="58"/>
    </location>
</feature>
<accession>A0A5B8W0L6</accession>
<dbReference type="EMBL" id="CP042437">
    <property type="protein sequence ID" value="QEC77344.1"/>
    <property type="molecule type" value="Genomic_DNA"/>
</dbReference>
<dbReference type="OrthoDB" id="799666at2"/>
<dbReference type="KEGG" id="mgk:FSB76_15835"/>
<dbReference type="Proteomes" id="UP000321362">
    <property type="component" value="Chromosome"/>
</dbReference>
<feature type="compositionally biased region" description="Basic residues" evidence="1">
    <location>
        <begin position="237"/>
        <end position="246"/>
    </location>
</feature>
<proteinExistence type="predicted"/>
<dbReference type="RefSeq" id="WP_147054944.1">
    <property type="nucleotide sequence ID" value="NZ_CP042437.1"/>
</dbReference>
<feature type="compositionally biased region" description="Low complexity" evidence="1">
    <location>
        <begin position="225"/>
        <end position="236"/>
    </location>
</feature>